<organism evidence="1 2">
    <name type="scientific">Mycobacterium conspicuum</name>
    <dbReference type="NCBI Taxonomy" id="44010"/>
    <lineage>
        <taxon>Bacteria</taxon>
        <taxon>Bacillati</taxon>
        <taxon>Actinomycetota</taxon>
        <taxon>Actinomycetes</taxon>
        <taxon>Mycobacteriales</taxon>
        <taxon>Mycobacteriaceae</taxon>
        <taxon>Mycobacterium</taxon>
    </lineage>
</organism>
<dbReference type="SUPFAM" id="SSF53335">
    <property type="entry name" value="S-adenosyl-L-methionine-dependent methyltransferases"/>
    <property type="match status" value="1"/>
</dbReference>
<sequence>MLAIRSTLPEELDSDTTDPVTYQRVLSELAVCNRMTLTHRPTLRWLGRATTGMTEFSVLDVGHGDGDLLRAIARWADRRGLKAKLSGIDLNPRSSAAARAATPSWMQIDYQTGCVFSYLPPEPVDFIVSSQVAHHFTDEQVVDFVAWLEQNATRGWHIADLQRHAMAYYAFPVLCRVMGWHRIIRRDGAISIARSFRREDWESYLREAGVVADVSWHLFRYCVSRRSPAVATQPI</sequence>
<keyword evidence="2" id="KW-1185">Reference proteome</keyword>
<evidence type="ECO:0000313" key="1">
    <source>
        <dbReference type="EMBL" id="BBZ37881.1"/>
    </source>
</evidence>
<gene>
    <name evidence="1" type="ORF">MCNS_09440</name>
</gene>
<dbReference type="CDD" id="cd02440">
    <property type="entry name" value="AdoMet_MTases"/>
    <property type="match status" value="1"/>
</dbReference>
<reference evidence="1 2" key="1">
    <citation type="journal article" date="2019" name="Emerg. Microbes Infect.">
        <title>Comprehensive subspecies identification of 175 nontuberculous mycobacteria species based on 7547 genomic profiles.</title>
        <authorList>
            <person name="Matsumoto Y."/>
            <person name="Kinjo T."/>
            <person name="Motooka D."/>
            <person name="Nabeya D."/>
            <person name="Jung N."/>
            <person name="Uechi K."/>
            <person name="Horii T."/>
            <person name="Iida T."/>
            <person name="Fujita J."/>
            <person name="Nakamura S."/>
        </authorList>
    </citation>
    <scope>NUCLEOTIDE SEQUENCE [LARGE SCALE GENOMIC DNA]</scope>
    <source>
        <strain evidence="1 2">JCM 14738</strain>
    </source>
</reference>
<name>A0A1X1TNL5_9MYCO</name>
<dbReference type="STRING" id="44010.AWC00_04290"/>
<proteinExistence type="predicted"/>
<dbReference type="Proteomes" id="UP000467385">
    <property type="component" value="Chromosome"/>
</dbReference>
<evidence type="ECO:0000313" key="2">
    <source>
        <dbReference type="Proteomes" id="UP000467385"/>
    </source>
</evidence>
<protein>
    <submittedName>
        <fullName evidence="1">Uncharacterized protein</fullName>
    </submittedName>
</protein>
<dbReference type="InterPro" id="IPR041698">
    <property type="entry name" value="Methyltransf_25"/>
</dbReference>
<dbReference type="Pfam" id="PF13649">
    <property type="entry name" value="Methyltransf_25"/>
    <property type="match status" value="1"/>
</dbReference>
<dbReference type="RefSeq" id="WP_085231424.1">
    <property type="nucleotide sequence ID" value="NZ_AP022613.1"/>
</dbReference>
<dbReference type="EMBL" id="AP022613">
    <property type="protein sequence ID" value="BBZ37881.1"/>
    <property type="molecule type" value="Genomic_DNA"/>
</dbReference>
<dbReference type="OrthoDB" id="9800454at2"/>
<accession>A0A1X1TNL5</accession>
<dbReference type="Gene3D" id="3.40.50.150">
    <property type="entry name" value="Vaccinia Virus protein VP39"/>
    <property type="match status" value="1"/>
</dbReference>
<dbReference type="InterPro" id="IPR029063">
    <property type="entry name" value="SAM-dependent_MTases_sf"/>
</dbReference>
<dbReference type="AlphaFoldDB" id="A0A1X1TNL5"/>